<protein>
    <recommendedName>
        <fullName evidence="2">Fungal-type protein kinase domain-containing protein</fullName>
    </recommendedName>
</protein>
<dbReference type="InterPro" id="IPR040976">
    <property type="entry name" value="Pkinase_fungal"/>
</dbReference>
<dbReference type="Gene3D" id="1.10.510.10">
    <property type="entry name" value="Transferase(Phosphotransferase) domain 1"/>
    <property type="match status" value="1"/>
</dbReference>
<evidence type="ECO:0000256" key="1">
    <source>
        <dbReference type="SAM" id="MobiDB-lite"/>
    </source>
</evidence>
<dbReference type="EMBL" id="SDEE01000061">
    <property type="protein sequence ID" value="RXW22772.1"/>
    <property type="molecule type" value="Genomic_DNA"/>
</dbReference>
<dbReference type="PANTHER" id="PTHR38248:SF2">
    <property type="entry name" value="FUNK1 11"/>
    <property type="match status" value="1"/>
</dbReference>
<dbReference type="OrthoDB" id="2747778at2759"/>
<dbReference type="Pfam" id="PF17667">
    <property type="entry name" value="Pkinase_fungal"/>
    <property type="match status" value="2"/>
</dbReference>
<feature type="domain" description="Fungal-type protein kinase" evidence="2">
    <location>
        <begin position="142"/>
        <end position="331"/>
    </location>
</feature>
<evidence type="ECO:0000259" key="2">
    <source>
        <dbReference type="Pfam" id="PF17667"/>
    </source>
</evidence>
<reference evidence="3 4" key="1">
    <citation type="submission" date="2019-01" db="EMBL/GenBank/DDBJ databases">
        <title>Draft genome sequence of Psathyrella aberdarensis IHI B618.</title>
        <authorList>
            <person name="Buettner E."/>
            <person name="Kellner H."/>
        </authorList>
    </citation>
    <scope>NUCLEOTIDE SEQUENCE [LARGE SCALE GENOMIC DNA]</scope>
    <source>
        <strain evidence="3 4">IHI B618</strain>
    </source>
</reference>
<feature type="domain" description="Fungal-type protein kinase" evidence="2">
    <location>
        <begin position="347"/>
        <end position="437"/>
    </location>
</feature>
<evidence type="ECO:0000313" key="4">
    <source>
        <dbReference type="Proteomes" id="UP000290288"/>
    </source>
</evidence>
<organism evidence="3 4">
    <name type="scientific">Candolleomyces aberdarensis</name>
    <dbReference type="NCBI Taxonomy" id="2316362"/>
    <lineage>
        <taxon>Eukaryota</taxon>
        <taxon>Fungi</taxon>
        <taxon>Dikarya</taxon>
        <taxon>Basidiomycota</taxon>
        <taxon>Agaricomycotina</taxon>
        <taxon>Agaricomycetes</taxon>
        <taxon>Agaricomycetidae</taxon>
        <taxon>Agaricales</taxon>
        <taxon>Agaricineae</taxon>
        <taxon>Psathyrellaceae</taxon>
        <taxon>Candolleomyces</taxon>
    </lineage>
</organism>
<evidence type="ECO:0000313" key="3">
    <source>
        <dbReference type="EMBL" id="RXW22772.1"/>
    </source>
</evidence>
<keyword evidence="4" id="KW-1185">Reference proteome</keyword>
<proteinExistence type="predicted"/>
<feature type="compositionally biased region" description="Basic residues" evidence="1">
    <location>
        <begin position="1"/>
        <end position="11"/>
    </location>
</feature>
<dbReference type="SUPFAM" id="SSF56112">
    <property type="entry name" value="Protein kinase-like (PK-like)"/>
    <property type="match status" value="1"/>
</dbReference>
<name>A0A4Q2DTY3_9AGAR</name>
<gene>
    <name evidence="3" type="ORF">EST38_g3070</name>
</gene>
<dbReference type="Proteomes" id="UP000290288">
    <property type="component" value="Unassembled WGS sequence"/>
</dbReference>
<dbReference type="InterPro" id="IPR011009">
    <property type="entry name" value="Kinase-like_dom_sf"/>
</dbReference>
<dbReference type="PANTHER" id="PTHR38248">
    <property type="entry name" value="FUNK1 6"/>
    <property type="match status" value="1"/>
</dbReference>
<dbReference type="STRING" id="2316362.A0A4Q2DTY3"/>
<accession>A0A4Q2DTY3</accession>
<feature type="region of interest" description="Disordered" evidence="1">
    <location>
        <begin position="1"/>
        <end position="22"/>
    </location>
</feature>
<sequence length="458" mass="51490">MRTRPSNKKKTPTSLDQGLEEQKRLVSSELKESVINDFLRKSRSYSLAQHRWKLPRSCTKLLDNDPYTPFLKILSSILRHFWKESCAQGTRKIVDTHATRLPHRGADSANHSSSPSFVIKALGPSFSSSGSNPGGDLGEIGFSNVSSCIDIRIEDKEIPVSEQLTRVAIYARQIFIQQPNRRFVRLLILSGEHFRLFHFDRSGVQYTPLVNFHDDPHTFVRVVLGLSSPDESDIGLNTSIQWTIENGQKVSGTLRTHNSEGQEVIYPLSSVEPFFFRGGIRGRATICWSVRDSVTGEELVVKDSWRDDDRVSEHVYLQEALGIPGVVQMVSCEPDRGQTKHLRGFGDSIPAGFHNRIETRVVIKSYGKSVKYFTSAMQVVCALRDAIAGHMELYKKGTLHRDVSIYNVLLGKPDAEPGYRGILIDFDMATRRDGGSSTDWRVLSYAETTTMTHFPATT</sequence>
<comment type="caution">
    <text evidence="3">The sequence shown here is derived from an EMBL/GenBank/DDBJ whole genome shotgun (WGS) entry which is preliminary data.</text>
</comment>
<dbReference type="AlphaFoldDB" id="A0A4Q2DTY3"/>